<evidence type="ECO:0000313" key="12">
    <source>
        <dbReference type="EMBL" id="HHQ79998.1"/>
    </source>
</evidence>
<dbReference type="GO" id="GO:0046872">
    <property type="term" value="F:metal ion binding"/>
    <property type="evidence" value="ECO:0007669"/>
    <property type="project" value="UniProtKB-KW"/>
</dbReference>
<dbReference type="PROSITE" id="PS50975">
    <property type="entry name" value="ATP_GRASP"/>
    <property type="match status" value="1"/>
</dbReference>
<comment type="cofactor">
    <cofactor evidence="2">
        <name>Mg(2+)</name>
        <dbReference type="ChEBI" id="CHEBI:18420"/>
    </cofactor>
</comment>
<evidence type="ECO:0000256" key="8">
    <source>
        <dbReference type="ARBA" id="ARBA00022917"/>
    </source>
</evidence>
<dbReference type="GO" id="GO:0005737">
    <property type="term" value="C:cytoplasm"/>
    <property type="evidence" value="ECO:0007669"/>
    <property type="project" value="TreeGrafter"/>
</dbReference>
<dbReference type="NCBIfam" id="TIGR00768">
    <property type="entry name" value="rimK_fam"/>
    <property type="match status" value="1"/>
</dbReference>
<dbReference type="Pfam" id="PF08443">
    <property type="entry name" value="RimK"/>
    <property type="match status" value="1"/>
</dbReference>
<dbReference type="GO" id="GO:0006412">
    <property type="term" value="P:translation"/>
    <property type="evidence" value="ECO:0007669"/>
    <property type="project" value="UniProtKB-KW"/>
</dbReference>
<dbReference type="Pfam" id="PF18030">
    <property type="entry name" value="Rimk_N"/>
    <property type="match status" value="1"/>
</dbReference>
<dbReference type="Gene3D" id="3.30.470.20">
    <property type="entry name" value="ATP-grasp fold, B domain"/>
    <property type="match status" value="1"/>
</dbReference>
<dbReference type="GO" id="GO:0016879">
    <property type="term" value="F:ligase activity, forming carbon-nitrogen bonds"/>
    <property type="evidence" value="ECO:0007669"/>
    <property type="project" value="TreeGrafter"/>
</dbReference>
<keyword evidence="8" id="KW-0648">Protein biosynthesis</keyword>
<feature type="domain" description="ATP-grasp" evidence="11">
    <location>
        <begin position="112"/>
        <end position="296"/>
    </location>
</feature>
<accession>A0A7J3ZIX8</accession>
<evidence type="ECO:0000256" key="5">
    <source>
        <dbReference type="ARBA" id="ARBA00022741"/>
    </source>
</evidence>
<evidence type="ECO:0000256" key="7">
    <source>
        <dbReference type="ARBA" id="ARBA00022842"/>
    </source>
</evidence>
<dbReference type="InterPro" id="IPR011761">
    <property type="entry name" value="ATP-grasp"/>
</dbReference>
<reference evidence="12" key="1">
    <citation type="journal article" date="2020" name="mSystems">
        <title>Genome- and Community-Level Interaction Insights into Carbon Utilization and Element Cycling Functions of Hydrothermarchaeota in Hydrothermal Sediment.</title>
        <authorList>
            <person name="Zhou Z."/>
            <person name="Liu Y."/>
            <person name="Xu W."/>
            <person name="Pan J."/>
            <person name="Luo Z.H."/>
            <person name="Li M."/>
        </authorList>
    </citation>
    <scope>NUCLEOTIDE SEQUENCE [LARGE SCALE GENOMIC DNA]</scope>
    <source>
        <strain evidence="12">SpSt-1116</strain>
    </source>
</reference>
<keyword evidence="6 10" id="KW-0067">ATP-binding</keyword>
<dbReference type="PANTHER" id="PTHR21621:SF0">
    <property type="entry name" value="BETA-CITRYLGLUTAMATE SYNTHASE B-RELATED"/>
    <property type="match status" value="1"/>
</dbReference>
<comment type="cofactor">
    <cofactor evidence="1">
        <name>Mn(2+)</name>
        <dbReference type="ChEBI" id="CHEBI:29035"/>
    </cofactor>
</comment>
<evidence type="ECO:0000259" key="11">
    <source>
        <dbReference type="PROSITE" id="PS50975"/>
    </source>
</evidence>
<evidence type="ECO:0000256" key="10">
    <source>
        <dbReference type="PROSITE-ProRule" id="PRU00409"/>
    </source>
</evidence>
<name>A0A7J3ZIX8_9CREN</name>
<dbReference type="AlphaFoldDB" id="A0A7J3ZIX8"/>
<organism evidence="12">
    <name type="scientific">Fervidicoccus fontis</name>
    <dbReference type="NCBI Taxonomy" id="683846"/>
    <lineage>
        <taxon>Archaea</taxon>
        <taxon>Thermoproteota</taxon>
        <taxon>Thermoprotei</taxon>
        <taxon>Fervidicoccales</taxon>
        <taxon>Fervidicoccaceae</taxon>
        <taxon>Fervidicoccus</taxon>
    </lineage>
</organism>
<evidence type="ECO:0000256" key="1">
    <source>
        <dbReference type="ARBA" id="ARBA00001936"/>
    </source>
</evidence>
<evidence type="ECO:0000256" key="2">
    <source>
        <dbReference type="ARBA" id="ARBA00001946"/>
    </source>
</evidence>
<dbReference type="SUPFAM" id="SSF56059">
    <property type="entry name" value="Glutathione synthetase ATP-binding domain-like"/>
    <property type="match status" value="1"/>
</dbReference>
<evidence type="ECO:0000256" key="9">
    <source>
        <dbReference type="ARBA" id="ARBA00023211"/>
    </source>
</evidence>
<dbReference type="PANTHER" id="PTHR21621">
    <property type="entry name" value="RIBOSOMAL PROTEIN S6 MODIFICATION PROTEIN"/>
    <property type="match status" value="1"/>
</dbReference>
<dbReference type="Gene3D" id="3.40.50.20">
    <property type="match status" value="1"/>
</dbReference>
<dbReference type="InterPro" id="IPR013651">
    <property type="entry name" value="ATP-grasp_RimK-type"/>
</dbReference>
<protein>
    <submittedName>
        <fullName evidence="12">RimK family alpha-L-glutamate ligase</fullName>
    </submittedName>
</protein>
<dbReference type="Gene3D" id="3.30.1490.20">
    <property type="entry name" value="ATP-grasp fold, A domain"/>
    <property type="match status" value="1"/>
</dbReference>
<dbReference type="InterPro" id="IPR013815">
    <property type="entry name" value="ATP_grasp_subdomain_1"/>
</dbReference>
<keyword evidence="7" id="KW-0460">Magnesium</keyword>
<keyword evidence="3 12" id="KW-0436">Ligase</keyword>
<gene>
    <name evidence="12" type="ORF">ENM78_00820</name>
</gene>
<comment type="caution">
    <text evidence="12">The sequence shown here is derived from an EMBL/GenBank/DDBJ whole genome shotgun (WGS) entry which is preliminary data.</text>
</comment>
<evidence type="ECO:0000256" key="4">
    <source>
        <dbReference type="ARBA" id="ARBA00022723"/>
    </source>
</evidence>
<evidence type="ECO:0000256" key="3">
    <source>
        <dbReference type="ARBA" id="ARBA00022598"/>
    </source>
</evidence>
<sequence length="297" mass="32900">MIERARIAVLHPSPTPPPSARKIIEEARRLGHKATYIRPQEITLKINRSCLAVRGGRKLELDIVFVRGMGGPVSVEQYLFRLNILRFLEAAGSLTINSSKAIELARDKLLTMLTLLKEGLPVPLTLATENLSQALRFVEEEKAVVIKPIAGSMGRGVMLAEDPDIAYTIFRQLLSWAQPLVLQKYYEKLGCRDLRVLVINGRAYASYYRVARPGSFKTNVSQGAKVEKAVNVSDAEELAVKATEKLGLFYAGVDVMETNDGYYILEVNASPNWKGAELLGYAPAKKLVEETLRAAKT</sequence>
<evidence type="ECO:0000256" key="6">
    <source>
        <dbReference type="ARBA" id="ARBA00022840"/>
    </source>
</evidence>
<dbReference type="EMBL" id="DRZC01000013">
    <property type="protein sequence ID" value="HHQ79998.1"/>
    <property type="molecule type" value="Genomic_DNA"/>
</dbReference>
<dbReference type="GO" id="GO:0005524">
    <property type="term" value="F:ATP binding"/>
    <property type="evidence" value="ECO:0007669"/>
    <property type="project" value="UniProtKB-UniRule"/>
</dbReference>
<proteinExistence type="predicted"/>
<keyword evidence="9" id="KW-0464">Manganese</keyword>
<keyword evidence="4" id="KW-0479">Metal-binding</keyword>
<dbReference type="InterPro" id="IPR004666">
    <property type="entry name" value="Rp_bS6_RimK/Lys_biosynth_LsyX"/>
</dbReference>
<keyword evidence="5 10" id="KW-0547">Nucleotide-binding</keyword>
<dbReference type="InterPro" id="IPR041107">
    <property type="entry name" value="Rimk_N"/>
</dbReference>